<dbReference type="RefSeq" id="WP_188802715.1">
    <property type="nucleotide sequence ID" value="NZ_BMOK01000006.1"/>
</dbReference>
<reference evidence="2" key="2">
    <citation type="submission" date="2020-09" db="EMBL/GenBank/DDBJ databases">
        <authorList>
            <person name="Sun Q."/>
            <person name="Ohkuma M."/>
        </authorList>
    </citation>
    <scope>NUCLEOTIDE SEQUENCE</scope>
    <source>
        <strain evidence="2">JCM 15325</strain>
    </source>
</reference>
<dbReference type="EMBL" id="BMOK01000006">
    <property type="protein sequence ID" value="GGL53987.1"/>
    <property type="molecule type" value="Genomic_DNA"/>
</dbReference>
<dbReference type="Pfam" id="PF09851">
    <property type="entry name" value="SHOCT"/>
    <property type="match status" value="1"/>
</dbReference>
<proteinExistence type="predicted"/>
<reference evidence="2" key="1">
    <citation type="journal article" date="2014" name="Int. J. Syst. Evol. Microbiol.">
        <title>Complete genome sequence of Corynebacterium casei LMG S-19264T (=DSM 44701T), isolated from a smear-ripened cheese.</title>
        <authorList>
            <consortium name="US DOE Joint Genome Institute (JGI-PGF)"/>
            <person name="Walter F."/>
            <person name="Albersmeier A."/>
            <person name="Kalinowski J."/>
            <person name="Ruckert C."/>
        </authorList>
    </citation>
    <scope>NUCLEOTIDE SEQUENCE</scope>
    <source>
        <strain evidence="2">JCM 15325</strain>
    </source>
</reference>
<sequence length="59" mass="6864">MLILIILLLIGGYYFLHQKGSIRFSQAKTSNAEEILKQRFVSGEIDEDTYNRMLKTIRS</sequence>
<dbReference type="InterPro" id="IPR018649">
    <property type="entry name" value="SHOCT"/>
</dbReference>
<feature type="domain" description="SHOCT" evidence="1">
    <location>
        <begin position="32"/>
        <end position="57"/>
    </location>
</feature>
<name>A0A917S2W8_9BACL</name>
<evidence type="ECO:0000259" key="1">
    <source>
        <dbReference type="Pfam" id="PF09851"/>
    </source>
</evidence>
<comment type="caution">
    <text evidence="2">The sequence shown here is derived from an EMBL/GenBank/DDBJ whole genome shotgun (WGS) entry which is preliminary data.</text>
</comment>
<evidence type="ECO:0000313" key="2">
    <source>
        <dbReference type="EMBL" id="GGL53987.1"/>
    </source>
</evidence>
<accession>A0A917S2W8</accession>
<evidence type="ECO:0000313" key="3">
    <source>
        <dbReference type="Proteomes" id="UP000654670"/>
    </source>
</evidence>
<organism evidence="2 3">
    <name type="scientific">Sporolactobacillus putidus</name>
    <dbReference type="NCBI Taxonomy" id="492735"/>
    <lineage>
        <taxon>Bacteria</taxon>
        <taxon>Bacillati</taxon>
        <taxon>Bacillota</taxon>
        <taxon>Bacilli</taxon>
        <taxon>Bacillales</taxon>
        <taxon>Sporolactobacillaceae</taxon>
        <taxon>Sporolactobacillus</taxon>
    </lineage>
</organism>
<dbReference type="Proteomes" id="UP000654670">
    <property type="component" value="Unassembled WGS sequence"/>
</dbReference>
<protein>
    <recommendedName>
        <fullName evidence="1">SHOCT domain-containing protein</fullName>
    </recommendedName>
</protein>
<dbReference type="AlphaFoldDB" id="A0A917S2W8"/>
<gene>
    <name evidence="2" type="ORF">GCM10007968_17500</name>
</gene>
<keyword evidence="3" id="KW-1185">Reference proteome</keyword>